<dbReference type="Pfam" id="PF13304">
    <property type="entry name" value="AAA_21"/>
    <property type="match status" value="1"/>
</dbReference>
<dbReference type="AlphaFoldDB" id="A0A519BA31"/>
<proteinExistence type="predicted"/>
<dbReference type="InterPro" id="IPR003959">
    <property type="entry name" value="ATPase_AAA_core"/>
</dbReference>
<organism evidence="3 4">
    <name type="scientific">Candidatus Acidulodesulfobacterium ferriphilum</name>
    <dbReference type="NCBI Taxonomy" id="2597223"/>
    <lineage>
        <taxon>Bacteria</taxon>
        <taxon>Deltaproteobacteria</taxon>
        <taxon>Candidatus Acidulodesulfobacterales</taxon>
        <taxon>Candidatus Acidulodesulfobacterium</taxon>
    </lineage>
</organism>
<feature type="domain" description="OLD protein-like TOPRIM" evidence="2">
    <location>
        <begin position="538"/>
        <end position="615"/>
    </location>
</feature>
<dbReference type="InterPro" id="IPR051396">
    <property type="entry name" value="Bact_Antivir_Def_Nuclease"/>
</dbReference>
<evidence type="ECO:0000313" key="4">
    <source>
        <dbReference type="Proteomes" id="UP000320813"/>
    </source>
</evidence>
<evidence type="ECO:0000259" key="2">
    <source>
        <dbReference type="Pfam" id="PF20469"/>
    </source>
</evidence>
<protein>
    <submittedName>
        <fullName evidence="3">Uncharacterized protein</fullName>
    </submittedName>
</protein>
<accession>A0A519BA31</accession>
<gene>
    <name evidence="3" type="ORF">EVJ47_07945</name>
</gene>
<dbReference type="Pfam" id="PF20469">
    <property type="entry name" value="OLD-like_TOPRIM"/>
    <property type="match status" value="1"/>
</dbReference>
<dbReference type="GO" id="GO:0005524">
    <property type="term" value="F:ATP binding"/>
    <property type="evidence" value="ECO:0007669"/>
    <property type="project" value="InterPro"/>
</dbReference>
<dbReference type="InterPro" id="IPR027417">
    <property type="entry name" value="P-loop_NTPase"/>
</dbReference>
<dbReference type="GO" id="GO:0016887">
    <property type="term" value="F:ATP hydrolysis activity"/>
    <property type="evidence" value="ECO:0007669"/>
    <property type="project" value="InterPro"/>
</dbReference>
<evidence type="ECO:0000259" key="1">
    <source>
        <dbReference type="Pfam" id="PF13304"/>
    </source>
</evidence>
<dbReference type="Proteomes" id="UP000320813">
    <property type="component" value="Unassembled WGS sequence"/>
</dbReference>
<feature type="domain" description="ATPase AAA-type core" evidence="1">
    <location>
        <begin position="410"/>
        <end position="492"/>
    </location>
</feature>
<dbReference type="Gene3D" id="3.40.50.300">
    <property type="entry name" value="P-loop containing nucleotide triphosphate hydrolases"/>
    <property type="match status" value="2"/>
</dbReference>
<sequence>MPGLKINSIKASGFLSFESIELVNLNENLNFVVGPNGAGKTNFTKLMGFIKMAILKPYNFPYSANIQNYLKRDSRQIKIEADIDLILSGEEIEMISLATAIIFFKINIIMKPFNSSNYILSFQNTTKFFNYLWKEIFNKGKLIIEYDDISKSHKIFYKSIKIEKIAIDIVNNFLVTGYVENGYDYHQNNFGSIQSDRKKEEIIGNINDIASYLNKNTDYNDFFRAWYNEDVKYSLLLENFNRFGTDNKIDGEIDNISKVIKYAENFFIKDSQLDLSIGTNRVSISTIFMWIFENSIVTLDNFRCPSKNILSIKEINEMQNFDSNNLYPYLLQLKINKFDDYNKVKETFEKLSNGKNFDVRVAEIKEFSNGTNILPLPKPQNWGLSETTDAQINQNINSVDVSIIDHKLELQLYFKDGQDSEEYSFEFSPAGYYEMLTLSAVIAGNNNKVIILDEPAQNLYPTLQHKLLLEIDRYNKKNGNQFFIITHSPDLVEIDKKDKKGNIFIFRNKDTNTEISRFKPENLERIQLFKYEELKRLFFAKGVVLVEGFSEEILAKRLIRNNDFFERIKGRGKFNNDVSIGDIEIVNIEGIGSLVNYIKLIGKLGLHYVAIIDSDIFNPEKYNNKKKKDGIKKAIDSINTFASLVGEKKIDISDLKSEMLNNKLKNIKSGLENQYYTYCQDPNFEEYAKKEFGEGFYEGYLKWCGKRFATDDSVCENHKKTNYSLYLTEEDKIFDKIIKGKKFRIYTEAVRCLMRQIS</sequence>
<comment type="caution">
    <text evidence="3">The sequence shown here is derived from an EMBL/GenBank/DDBJ whole genome shotgun (WGS) entry which is preliminary data.</text>
</comment>
<name>A0A519BA31_9DELT</name>
<dbReference type="EMBL" id="SGBD01000004">
    <property type="protein sequence ID" value="RZD14153.1"/>
    <property type="molecule type" value="Genomic_DNA"/>
</dbReference>
<dbReference type="CDD" id="cd00267">
    <property type="entry name" value="ABC_ATPase"/>
    <property type="match status" value="1"/>
</dbReference>
<dbReference type="PANTHER" id="PTHR43581">
    <property type="entry name" value="ATP/GTP PHOSPHATASE"/>
    <property type="match status" value="1"/>
</dbReference>
<dbReference type="PANTHER" id="PTHR43581:SF4">
    <property type="entry name" value="ATP_GTP PHOSPHATASE"/>
    <property type="match status" value="1"/>
</dbReference>
<dbReference type="SUPFAM" id="SSF52540">
    <property type="entry name" value="P-loop containing nucleoside triphosphate hydrolases"/>
    <property type="match status" value="1"/>
</dbReference>
<reference evidence="3 4" key="1">
    <citation type="submission" date="2019-01" db="EMBL/GenBank/DDBJ databases">
        <title>Insights into ecological role of a new deltaproteobacterial order Candidatus Sinidesulfobacterales (Sva0485) by metagenomics and metatranscriptomics.</title>
        <authorList>
            <person name="Tan S."/>
            <person name="Liu J."/>
            <person name="Fang Y."/>
            <person name="Hedlund B.P."/>
            <person name="Lian Z.H."/>
            <person name="Huang L.Y."/>
            <person name="Li J.T."/>
            <person name="Huang L.N."/>
            <person name="Li W.J."/>
            <person name="Jiang H.C."/>
            <person name="Dong H.L."/>
            <person name="Shu W.S."/>
        </authorList>
    </citation>
    <scope>NUCLEOTIDE SEQUENCE [LARGE SCALE GENOMIC DNA]</scope>
    <source>
        <strain evidence="3">AP3</strain>
    </source>
</reference>
<evidence type="ECO:0000313" key="3">
    <source>
        <dbReference type="EMBL" id="RZD14153.1"/>
    </source>
</evidence>
<dbReference type="CDD" id="cd01026">
    <property type="entry name" value="TOPRIM_OLD"/>
    <property type="match status" value="1"/>
</dbReference>
<dbReference type="InterPro" id="IPR034139">
    <property type="entry name" value="TOPRIM_OLD"/>
</dbReference>